<reference evidence="2 3" key="1">
    <citation type="submission" date="2019-08" db="EMBL/GenBank/DDBJ databases">
        <title>Archangium and Cystobacter genomes.</title>
        <authorList>
            <person name="Chen I.-C.K."/>
            <person name="Wielgoss S."/>
        </authorList>
    </citation>
    <scope>NUCLEOTIDE SEQUENCE [LARGE SCALE GENOMIC DNA]</scope>
    <source>
        <strain evidence="2 3">Cbm 6</strain>
    </source>
</reference>
<dbReference type="PROSITE" id="PS50082">
    <property type="entry name" value="WD_REPEATS_2"/>
    <property type="match status" value="1"/>
</dbReference>
<dbReference type="Proteomes" id="UP001611383">
    <property type="component" value="Chromosome"/>
</dbReference>
<name>A0ABY9X340_9BACT</name>
<dbReference type="Pfam" id="PF09536">
    <property type="entry name" value="DUF2378"/>
    <property type="match status" value="1"/>
</dbReference>
<evidence type="ECO:0000313" key="3">
    <source>
        <dbReference type="Proteomes" id="UP001611383"/>
    </source>
</evidence>
<keyword evidence="1" id="KW-0853">WD repeat</keyword>
<dbReference type="NCBIfam" id="TIGR02265">
    <property type="entry name" value="Mxa_TIGR02265"/>
    <property type="match status" value="1"/>
</dbReference>
<dbReference type="InterPro" id="IPR001680">
    <property type="entry name" value="WD40_rpt"/>
</dbReference>
<evidence type="ECO:0000313" key="2">
    <source>
        <dbReference type="EMBL" id="WNG49795.1"/>
    </source>
</evidence>
<dbReference type="EMBL" id="CP043494">
    <property type="protein sequence ID" value="WNG49795.1"/>
    <property type="molecule type" value="Genomic_DNA"/>
</dbReference>
<protein>
    <submittedName>
        <fullName evidence="2">DUF2378 family protein</fullName>
    </submittedName>
</protein>
<gene>
    <name evidence="2" type="ORF">F0U60_41015</name>
</gene>
<dbReference type="InterPro" id="IPR011751">
    <property type="entry name" value="Mxa_paralog_2265"/>
</dbReference>
<organism evidence="2 3">
    <name type="scientific">Archangium minus</name>
    <dbReference type="NCBI Taxonomy" id="83450"/>
    <lineage>
        <taxon>Bacteria</taxon>
        <taxon>Pseudomonadati</taxon>
        <taxon>Myxococcota</taxon>
        <taxon>Myxococcia</taxon>
        <taxon>Myxococcales</taxon>
        <taxon>Cystobacterineae</taxon>
        <taxon>Archangiaceae</taxon>
        <taxon>Archangium</taxon>
    </lineage>
</organism>
<sequence length="212" mass="23060">MAATGDQVVKLWPMDTREAVRSRIALALPDERTHGQMLVDTLGGFSQLYGSEVAEQARAAASVPVELGLFSCPIAELLRVTDAGASAAEAQGLDSYSEALERIGIFLAGSYQRSPVGQAFRRITGSDVLKSMELSMASTRAVTTYGNRRFERLGPSSARIVFKRELMGPLWIRGIYTKAFQASSGLDSLSASVEFHREPGMDFALLYTWTLS</sequence>
<evidence type="ECO:0000256" key="1">
    <source>
        <dbReference type="PROSITE-ProRule" id="PRU00221"/>
    </source>
</evidence>
<accession>A0ABY9X340</accession>
<feature type="repeat" description="WD" evidence="1">
    <location>
        <begin position="1"/>
        <end position="22"/>
    </location>
</feature>
<keyword evidence="3" id="KW-1185">Reference proteome</keyword>
<proteinExistence type="predicted"/>